<dbReference type="EMBL" id="LSMT01000369">
    <property type="protein sequence ID" value="PFX19252.1"/>
    <property type="molecule type" value="Genomic_DNA"/>
</dbReference>
<feature type="domain" description="Mutator-like transposase" evidence="2">
    <location>
        <begin position="114"/>
        <end position="228"/>
    </location>
</feature>
<accession>A0A2B4RSP5</accession>
<feature type="region of interest" description="Disordered" evidence="1">
    <location>
        <begin position="1"/>
        <end position="74"/>
    </location>
</feature>
<dbReference type="PANTHER" id="PTHR33309:SF3">
    <property type="entry name" value="CCHC-TYPE DOMAIN-CONTAINING PROTEIN"/>
    <property type="match status" value="1"/>
</dbReference>
<feature type="compositionally biased region" description="Basic residues" evidence="1">
    <location>
        <begin position="1"/>
        <end position="15"/>
    </location>
</feature>
<dbReference type="Proteomes" id="UP000225706">
    <property type="component" value="Unassembled WGS sequence"/>
</dbReference>
<comment type="caution">
    <text evidence="3">The sequence shown here is derived from an EMBL/GenBank/DDBJ whole genome shotgun (WGS) entry which is preliminary data.</text>
</comment>
<feature type="compositionally biased region" description="Basic and acidic residues" evidence="1">
    <location>
        <begin position="23"/>
        <end position="39"/>
    </location>
</feature>
<evidence type="ECO:0000313" key="4">
    <source>
        <dbReference type="Proteomes" id="UP000225706"/>
    </source>
</evidence>
<name>A0A2B4RSP5_STYPI</name>
<feature type="region of interest" description="Disordered" evidence="1">
    <location>
        <begin position="870"/>
        <end position="897"/>
    </location>
</feature>
<proteinExistence type="predicted"/>
<dbReference type="OrthoDB" id="5983687at2759"/>
<dbReference type="PANTHER" id="PTHR33309">
    <property type="entry name" value="KERATIN, ULTRA HIGH-SULFUR MATRIX PROTEIN-LIKE"/>
    <property type="match status" value="1"/>
</dbReference>
<evidence type="ECO:0000256" key="1">
    <source>
        <dbReference type="SAM" id="MobiDB-lite"/>
    </source>
</evidence>
<feature type="compositionally biased region" description="Basic residues" evidence="1">
    <location>
        <begin position="876"/>
        <end position="887"/>
    </location>
</feature>
<sequence>MPPKHRAIRRPKRKFSGNQFTKPSKENAKRTKEAKEEAHGSNTLGQHTKKSVSSEKLLLKSDAMESKPGKVEEPYEEEATLTGFRFVDMELLGMAFSAMRCADCGEFSIVLSENHLENGDSKSYNRVKDVYSADGIQIAKKECIGHVQKRVGTALRKLKKETPALGGKGKLTDAMIDKLQNYYGIAIRSNVGDLNGMRKAIHASFFHCASSERRDLHTHCPTGPSSWCGFKRDRNSFKHSPGLPDAVIAKVKPVYQRLSEDSLLEKCLHGKTQNQNEAVNGMVWERIPKEVFVGADLLEFGLFDAISHFNIGARTVLLLLKALKISPGKYTEEGCRHLDMDRIRGAEYKHSEERKKRRKKSVSSEKLLLKSDAMESKPGKVEEPYEEEATLTGFRFVDMELLGMAFSAMRCADCGEFSIVLSENHLESKGCASSLRVFCESCGWKHEFWTSKKQTLSFEANRRLVYSMRSIGRGHSGAKKFCSLMNMPPPPTARAYQKNARTIAKHVKVIAKDGMSSAAKEIRDAQHAREDDLVNCGVSCDGTWQKRGYSSQNGCVIVMSIDTGKVLDAEPLTKVCKKCQLHSHLDKDSEEYHRWRAEHNNCKANYKGSAPAMESEGADRIFRRSVATHKLRYTDLYSDGDSKSYNRVKDVYSADGIQIAKKECIGHVQKRVGTALRKLKKETPALGGKGKLTDAMIDKLQNYYGIAIRSNVGDLNGMRKAIHASFFHCASSERRDLHTHCPTGPSSWCGFKRDRNSFKHSPGLPDAVIAKVKPVYQRLSEDSLLEKCLHGKTQNQNEAVNGMVWERIPKEVFVGADLLEFGLFDAISHFNIGARTVLLLLKALKISPGKYTEEGCRHLDMDRIRGAEYKHSEERKKRRKVLRGQRKKKEDKNQQAEGVTYAAGAF</sequence>
<evidence type="ECO:0000313" key="3">
    <source>
        <dbReference type="EMBL" id="PFX19252.1"/>
    </source>
</evidence>
<dbReference type="AlphaFoldDB" id="A0A2B4RSP5"/>
<dbReference type="Pfam" id="PF20700">
    <property type="entry name" value="Mutator"/>
    <property type="match status" value="2"/>
</dbReference>
<keyword evidence="4" id="KW-1185">Reference proteome</keyword>
<organism evidence="3 4">
    <name type="scientific">Stylophora pistillata</name>
    <name type="common">Smooth cauliflower coral</name>
    <dbReference type="NCBI Taxonomy" id="50429"/>
    <lineage>
        <taxon>Eukaryota</taxon>
        <taxon>Metazoa</taxon>
        <taxon>Cnidaria</taxon>
        <taxon>Anthozoa</taxon>
        <taxon>Hexacorallia</taxon>
        <taxon>Scleractinia</taxon>
        <taxon>Astrocoeniina</taxon>
        <taxon>Pocilloporidae</taxon>
        <taxon>Stylophora</taxon>
    </lineage>
</organism>
<feature type="compositionally biased region" description="Basic and acidic residues" evidence="1">
    <location>
        <begin position="57"/>
        <end position="73"/>
    </location>
</feature>
<feature type="domain" description="Mutator-like transposase" evidence="2">
    <location>
        <begin position="393"/>
        <end position="749"/>
    </location>
</feature>
<gene>
    <name evidence="3" type="ORF">AWC38_SpisGene16335</name>
</gene>
<protein>
    <recommendedName>
        <fullName evidence="2">Mutator-like transposase domain-containing protein</fullName>
    </recommendedName>
</protein>
<evidence type="ECO:0000259" key="2">
    <source>
        <dbReference type="Pfam" id="PF20700"/>
    </source>
</evidence>
<reference evidence="4" key="1">
    <citation type="journal article" date="2017" name="bioRxiv">
        <title>Comparative analysis of the genomes of Stylophora pistillata and Acropora digitifera provides evidence for extensive differences between species of corals.</title>
        <authorList>
            <person name="Voolstra C.R."/>
            <person name="Li Y."/>
            <person name="Liew Y.J."/>
            <person name="Baumgarten S."/>
            <person name="Zoccola D."/>
            <person name="Flot J.-F."/>
            <person name="Tambutte S."/>
            <person name="Allemand D."/>
            <person name="Aranda M."/>
        </authorList>
    </citation>
    <scope>NUCLEOTIDE SEQUENCE [LARGE SCALE GENOMIC DNA]</scope>
</reference>
<dbReference type="InterPro" id="IPR049012">
    <property type="entry name" value="Mutator_transp_dom"/>
</dbReference>